<dbReference type="AlphaFoldDB" id="A0A249MYY1"/>
<evidence type="ECO:0000256" key="2">
    <source>
        <dbReference type="ARBA" id="ARBA00012438"/>
    </source>
</evidence>
<dbReference type="Gene3D" id="3.30.565.10">
    <property type="entry name" value="Histidine kinase-like ATPase, C-terminal domain"/>
    <property type="match status" value="1"/>
</dbReference>
<dbReference type="InterPro" id="IPR011102">
    <property type="entry name" value="Sig_transdc_His_kinase_HWE"/>
</dbReference>
<evidence type="ECO:0000256" key="7">
    <source>
        <dbReference type="ARBA" id="ARBA00022840"/>
    </source>
</evidence>
<evidence type="ECO:0000256" key="5">
    <source>
        <dbReference type="ARBA" id="ARBA00022741"/>
    </source>
</evidence>
<evidence type="ECO:0000313" key="10">
    <source>
        <dbReference type="Proteomes" id="UP000217141"/>
    </source>
</evidence>
<dbReference type="Pfam" id="PF07536">
    <property type="entry name" value="HWE_HK"/>
    <property type="match status" value="1"/>
</dbReference>
<evidence type="ECO:0000256" key="3">
    <source>
        <dbReference type="ARBA" id="ARBA00022553"/>
    </source>
</evidence>
<geneLocation type="plasmid" evidence="9 10">
    <name>p1</name>
</geneLocation>
<name>A0A249MYY1_SPHXE</name>
<dbReference type="PANTHER" id="PTHR41523">
    <property type="entry name" value="TWO-COMPONENT SYSTEM SENSOR PROTEIN"/>
    <property type="match status" value="1"/>
</dbReference>
<keyword evidence="9" id="KW-0614">Plasmid</keyword>
<dbReference type="GO" id="GO:0005524">
    <property type="term" value="F:ATP binding"/>
    <property type="evidence" value="ECO:0007669"/>
    <property type="project" value="UniProtKB-KW"/>
</dbReference>
<evidence type="ECO:0000259" key="8">
    <source>
        <dbReference type="SMART" id="SM00911"/>
    </source>
</evidence>
<protein>
    <recommendedName>
        <fullName evidence="2">histidine kinase</fullName>
        <ecNumber evidence="2">2.7.13.3</ecNumber>
    </recommendedName>
</protein>
<feature type="domain" description="Signal transduction histidine kinase HWE region" evidence="8">
    <location>
        <begin position="230"/>
        <end position="322"/>
    </location>
</feature>
<gene>
    <name evidence="9" type="ORF">CJD35_18800</name>
</gene>
<proteinExistence type="predicted"/>
<dbReference type="GO" id="GO:0004673">
    <property type="term" value="F:protein histidine kinase activity"/>
    <property type="evidence" value="ECO:0007669"/>
    <property type="project" value="UniProtKB-EC"/>
</dbReference>
<sequence>MTDLTHRRERVFFSIEVVSEGEVSTHATESFPARPSAKLFITDELSARPHNRHKPGAERLAVRQLLGKMVDAPDEVMPLMVAQALDLTQASASGLSILDDSQDPPVFRWQHLNGALARFEGALTPRDNSPCGETLDRNAPLLCRHPERAYDWIAAHDLVIPEVLLVPIRIGKEPAHGTLWVVASHEDQFDSEDLRILTELADLVAVARKMQQDKLRLQEALEQQAMIAREMDHRVKNLFALTQAMIEMSARHATSPAELARTLTGRLQALARAHAMPEQTAETQDQRPDGMNRAELTTLIQASLEAHTSLSDPGRVSCKGETILLGPQSTTSLALLFHELTTNSVKYGALGSEHGRVRVVWDPCDNELVICWKETGGPRLEGPPARQGFGTRLMQQVLRGPLKGKLDKAWQSEGLMVTVRVLRDRLAN</sequence>
<keyword evidence="3" id="KW-0597">Phosphoprotein</keyword>
<reference evidence="9 10" key="1">
    <citation type="submission" date="2017-08" db="EMBL/GenBank/DDBJ databases">
        <title>Whole Genome Sequence of Sphingobium hydrophobicum C1: Insights into Adaption to the Electronic-waste Contaminated Sediment.</title>
        <authorList>
            <person name="Song D."/>
            <person name="Chen X."/>
            <person name="Xu M."/>
        </authorList>
    </citation>
    <scope>NUCLEOTIDE SEQUENCE [LARGE SCALE GENOMIC DNA]</scope>
    <source>
        <strain evidence="9 10">C1</strain>
        <plasmid evidence="9 10">p1</plasmid>
    </source>
</reference>
<evidence type="ECO:0000313" key="9">
    <source>
        <dbReference type="EMBL" id="ASY46538.1"/>
    </source>
</evidence>
<accession>A0A249MYY1</accession>
<dbReference type="EMBL" id="CP022747">
    <property type="protein sequence ID" value="ASY46538.1"/>
    <property type="molecule type" value="Genomic_DNA"/>
</dbReference>
<keyword evidence="7" id="KW-0067">ATP-binding</keyword>
<dbReference type="Gene3D" id="3.30.450.40">
    <property type="match status" value="1"/>
</dbReference>
<dbReference type="EC" id="2.7.13.3" evidence="2"/>
<dbReference type="RefSeq" id="WP_095687421.1">
    <property type="nucleotide sequence ID" value="NZ_CP022747.1"/>
</dbReference>
<dbReference type="SUPFAM" id="SSF55781">
    <property type="entry name" value="GAF domain-like"/>
    <property type="match status" value="1"/>
</dbReference>
<evidence type="ECO:0000256" key="1">
    <source>
        <dbReference type="ARBA" id="ARBA00000085"/>
    </source>
</evidence>
<keyword evidence="6" id="KW-0418">Kinase</keyword>
<comment type="catalytic activity">
    <reaction evidence="1">
        <text>ATP + protein L-histidine = ADP + protein N-phospho-L-histidine.</text>
        <dbReference type="EC" id="2.7.13.3"/>
    </reaction>
</comment>
<dbReference type="InterPro" id="IPR003018">
    <property type="entry name" value="GAF"/>
</dbReference>
<dbReference type="Pfam" id="PF13185">
    <property type="entry name" value="GAF_2"/>
    <property type="match status" value="1"/>
</dbReference>
<evidence type="ECO:0000256" key="6">
    <source>
        <dbReference type="ARBA" id="ARBA00022777"/>
    </source>
</evidence>
<evidence type="ECO:0000256" key="4">
    <source>
        <dbReference type="ARBA" id="ARBA00022679"/>
    </source>
</evidence>
<organism evidence="9 10">
    <name type="scientific">Sphingobium xenophagum</name>
    <dbReference type="NCBI Taxonomy" id="121428"/>
    <lineage>
        <taxon>Bacteria</taxon>
        <taxon>Pseudomonadati</taxon>
        <taxon>Pseudomonadota</taxon>
        <taxon>Alphaproteobacteria</taxon>
        <taxon>Sphingomonadales</taxon>
        <taxon>Sphingomonadaceae</taxon>
        <taxon>Sphingobium</taxon>
    </lineage>
</organism>
<dbReference type="InterPro" id="IPR029016">
    <property type="entry name" value="GAF-like_dom_sf"/>
</dbReference>
<dbReference type="Proteomes" id="UP000217141">
    <property type="component" value="Plasmid p1"/>
</dbReference>
<dbReference type="InterPro" id="IPR036890">
    <property type="entry name" value="HATPase_C_sf"/>
</dbReference>
<dbReference type="SMART" id="SM00911">
    <property type="entry name" value="HWE_HK"/>
    <property type="match status" value="1"/>
</dbReference>
<keyword evidence="4" id="KW-0808">Transferase</keyword>
<dbReference type="PANTHER" id="PTHR41523:SF8">
    <property type="entry name" value="ETHYLENE RESPONSE SENSOR PROTEIN"/>
    <property type="match status" value="1"/>
</dbReference>
<keyword evidence="5" id="KW-0547">Nucleotide-binding</keyword>
<dbReference type="KEGG" id="shyd:CJD35_18800"/>